<keyword evidence="5 8" id="KW-0812">Transmembrane</keyword>
<feature type="transmembrane region" description="Helical" evidence="8">
    <location>
        <begin position="210"/>
        <end position="229"/>
    </location>
</feature>
<evidence type="ECO:0000259" key="9">
    <source>
        <dbReference type="PROSITE" id="PS50928"/>
    </source>
</evidence>
<evidence type="ECO:0000313" key="11">
    <source>
        <dbReference type="Proteomes" id="UP000284476"/>
    </source>
</evidence>
<dbReference type="CDD" id="cd06261">
    <property type="entry name" value="TM_PBP2"/>
    <property type="match status" value="1"/>
</dbReference>
<dbReference type="Proteomes" id="UP000284476">
    <property type="component" value="Unassembled WGS sequence"/>
</dbReference>
<dbReference type="AlphaFoldDB" id="A0A443JF18"/>
<organism evidence="10 11">
    <name type="scientific">Paenirhodobacter populi</name>
    <dbReference type="NCBI Taxonomy" id="2306993"/>
    <lineage>
        <taxon>Bacteria</taxon>
        <taxon>Pseudomonadati</taxon>
        <taxon>Pseudomonadota</taxon>
        <taxon>Alphaproteobacteria</taxon>
        <taxon>Rhodobacterales</taxon>
        <taxon>Rhodobacter group</taxon>
        <taxon>Paenirhodobacter</taxon>
    </lineage>
</organism>
<comment type="caution">
    <text evidence="10">The sequence shown here is derived from an EMBL/GenBank/DDBJ whole genome shotgun (WGS) entry which is preliminary data.</text>
</comment>
<feature type="transmembrane region" description="Helical" evidence="8">
    <location>
        <begin position="78"/>
        <end position="100"/>
    </location>
</feature>
<name>A0A443JF18_9RHOB</name>
<dbReference type="PROSITE" id="PS50928">
    <property type="entry name" value="ABC_TM1"/>
    <property type="match status" value="1"/>
</dbReference>
<dbReference type="SUPFAM" id="SSF161098">
    <property type="entry name" value="MetI-like"/>
    <property type="match status" value="1"/>
</dbReference>
<feature type="transmembrane region" description="Helical" evidence="8">
    <location>
        <begin position="161"/>
        <end position="182"/>
    </location>
</feature>
<dbReference type="EMBL" id="SAUZ01000017">
    <property type="protein sequence ID" value="RWR19071.1"/>
    <property type="molecule type" value="Genomic_DNA"/>
</dbReference>
<proteinExistence type="inferred from homology"/>
<accession>A0A443JF18</accession>
<dbReference type="GO" id="GO:0005886">
    <property type="term" value="C:plasma membrane"/>
    <property type="evidence" value="ECO:0007669"/>
    <property type="project" value="UniProtKB-SubCell"/>
</dbReference>
<feature type="transmembrane region" description="Helical" evidence="8">
    <location>
        <begin position="269"/>
        <end position="288"/>
    </location>
</feature>
<dbReference type="InterPro" id="IPR050809">
    <property type="entry name" value="UgpAE/MalFG_permease"/>
</dbReference>
<protein>
    <submittedName>
        <fullName evidence="10">Sugar ABC transporter permease</fullName>
    </submittedName>
</protein>
<evidence type="ECO:0000256" key="1">
    <source>
        <dbReference type="ARBA" id="ARBA00004651"/>
    </source>
</evidence>
<dbReference type="InterPro" id="IPR000515">
    <property type="entry name" value="MetI-like"/>
</dbReference>
<feature type="transmembrane region" description="Helical" evidence="8">
    <location>
        <begin position="112"/>
        <end position="133"/>
    </location>
</feature>
<gene>
    <name evidence="10" type="ORF">D2T30_15100</name>
</gene>
<keyword evidence="6 8" id="KW-1133">Transmembrane helix</keyword>
<evidence type="ECO:0000256" key="5">
    <source>
        <dbReference type="ARBA" id="ARBA00022692"/>
    </source>
</evidence>
<evidence type="ECO:0000256" key="7">
    <source>
        <dbReference type="ARBA" id="ARBA00023136"/>
    </source>
</evidence>
<comment type="subcellular location">
    <subcellularLocation>
        <location evidence="1 8">Cell membrane</location>
        <topology evidence="1 8">Multi-pass membrane protein</topology>
    </subcellularLocation>
</comment>
<dbReference type="Pfam" id="PF00528">
    <property type="entry name" value="BPD_transp_1"/>
    <property type="match status" value="1"/>
</dbReference>
<dbReference type="RefSeq" id="WP_128209560.1">
    <property type="nucleotide sequence ID" value="NZ_JBHRSO010000062.1"/>
</dbReference>
<keyword evidence="3 8" id="KW-0813">Transport</keyword>
<reference evidence="10 11" key="2">
    <citation type="submission" date="2019-01" db="EMBL/GenBank/DDBJ databases">
        <authorList>
            <person name="Li Y."/>
        </authorList>
    </citation>
    <scope>NUCLEOTIDE SEQUENCE [LARGE SCALE GENOMIC DNA]</scope>
    <source>
        <strain evidence="10 11">SK2B-1</strain>
    </source>
</reference>
<sequence>MTIRAYLTGGLRRNGHGLLYVAPTVLLLVLLLYGPAVSGFYQSLFRLGGAEAGAFVGLDVYRTVMTEPGFGQVVTSTALFVLGSVICTVALGFAIALYINGLDEVSARILQIWVIIPWAISSVVGALLFRWFYMSDLGLFREMLRWIGLPAVDPMSSGTGAMIALILSAVWKKLGFAVILLLSGLKAIPQDYYEAARIDGAGALQRFREITVPLLMGPLLISSVVLGIADLNTVELPLIVTGGGPLDSTTTVALSIYQKAFSQYDLQRAITLAIITFVVNIILVTLYVRSVRGQHK</sequence>
<dbReference type="PANTHER" id="PTHR43227:SF8">
    <property type="entry name" value="DIACETYLCHITOBIOSE UPTAKE SYSTEM PERMEASE PROTEIN DASB"/>
    <property type="match status" value="1"/>
</dbReference>
<dbReference type="InterPro" id="IPR035906">
    <property type="entry name" value="MetI-like_sf"/>
</dbReference>
<keyword evidence="4" id="KW-1003">Cell membrane</keyword>
<evidence type="ECO:0000256" key="2">
    <source>
        <dbReference type="ARBA" id="ARBA00009306"/>
    </source>
</evidence>
<evidence type="ECO:0000313" key="10">
    <source>
        <dbReference type="EMBL" id="RWR19071.1"/>
    </source>
</evidence>
<feature type="transmembrane region" description="Helical" evidence="8">
    <location>
        <begin position="20"/>
        <end position="41"/>
    </location>
</feature>
<dbReference type="Gene3D" id="1.10.3720.10">
    <property type="entry name" value="MetI-like"/>
    <property type="match status" value="1"/>
</dbReference>
<comment type="similarity">
    <text evidence="2 8">Belongs to the binding-protein-dependent transport system permease family.</text>
</comment>
<evidence type="ECO:0000256" key="8">
    <source>
        <dbReference type="RuleBase" id="RU363032"/>
    </source>
</evidence>
<evidence type="ECO:0000256" key="4">
    <source>
        <dbReference type="ARBA" id="ARBA00022475"/>
    </source>
</evidence>
<feature type="domain" description="ABC transmembrane type-1" evidence="9">
    <location>
        <begin position="74"/>
        <end position="287"/>
    </location>
</feature>
<evidence type="ECO:0000256" key="3">
    <source>
        <dbReference type="ARBA" id="ARBA00022448"/>
    </source>
</evidence>
<dbReference type="GO" id="GO:0055085">
    <property type="term" value="P:transmembrane transport"/>
    <property type="evidence" value="ECO:0007669"/>
    <property type="project" value="InterPro"/>
</dbReference>
<evidence type="ECO:0000256" key="6">
    <source>
        <dbReference type="ARBA" id="ARBA00022989"/>
    </source>
</evidence>
<keyword evidence="7 8" id="KW-0472">Membrane</keyword>
<reference evidence="10 11" key="1">
    <citation type="submission" date="2019-01" db="EMBL/GenBank/DDBJ databases">
        <title>Sinorhodobacter populi sp. nov. isolated from the symptomatic bark tissue of Populus euramericana canker.</title>
        <authorList>
            <person name="Xu G."/>
        </authorList>
    </citation>
    <scope>NUCLEOTIDE SEQUENCE [LARGE SCALE GENOMIC DNA]</scope>
    <source>
        <strain evidence="10 11">SK2B-1</strain>
    </source>
</reference>
<dbReference type="PANTHER" id="PTHR43227">
    <property type="entry name" value="BLL4140 PROTEIN"/>
    <property type="match status" value="1"/>
</dbReference>